<dbReference type="PANTHER" id="PTHR30627">
    <property type="entry name" value="PEPTIDOGLYCAN D,D-TRANSPEPTIDASE"/>
    <property type="match status" value="1"/>
</dbReference>
<protein>
    <submittedName>
        <fullName evidence="6">Penicillin-binding protein 2X</fullName>
        <ecNumber evidence="6">2.3.2.-</ecNumber>
    </submittedName>
</protein>
<evidence type="ECO:0000259" key="5">
    <source>
        <dbReference type="PROSITE" id="PS51178"/>
    </source>
</evidence>
<dbReference type="Gene3D" id="2.20.70.70">
    <property type="match status" value="2"/>
</dbReference>
<gene>
    <name evidence="6" type="ORF">JOC31_000445</name>
</gene>
<evidence type="ECO:0000256" key="4">
    <source>
        <dbReference type="SAM" id="Phobius"/>
    </source>
</evidence>
<dbReference type="SUPFAM" id="SSF56601">
    <property type="entry name" value="beta-lactamase/transpeptidase-like"/>
    <property type="match status" value="1"/>
</dbReference>
<dbReference type="InterPro" id="IPR036138">
    <property type="entry name" value="PBP_dimer_sf"/>
</dbReference>
<dbReference type="NCBIfam" id="NF038271">
    <property type="entry name" value="strep_PBP2X"/>
    <property type="match status" value="1"/>
</dbReference>
<evidence type="ECO:0000313" key="7">
    <source>
        <dbReference type="Proteomes" id="UP000809081"/>
    </source>
</evidence>
<feature type="transmembrane region" description="Helical" evidence="4">
    <location>
        <begin position="34"/>
        <end position="54"/>
    </location>
</feature>
<dbReference type="InterPro" id="IPR053467">
    <property type="entry name" value="PbpX"/>
</dbReference>
<dbReference type="Pfam" id="PF00905">
    <property type="entry name" value="Transpeptidase"/>
    <property type="match status" value="1"/>
</dbReference>
<proteinExistence type="inferred from homology"/>
<keyword evidence="7" id="KW-1185">Reference proteome</keyword>
<evidence type="ECO:0000256" key="3">
    <source>
        <dbReference type="ARBA" id="ARBA00023136"/>
    </source>
</evidence>
<keyword evidence="4" id="KW-0812">Transmembrane</keyword>
<dbReference type="SUPFAM" id="SSF56519">
    <property type="entry name" value="Penicillin binding protein dimerisation domain"/>
    <property type="match status" value="1"/>
</dbReference>
<dbReference type="PANTHER" id="PTHR30627:SF26">
    <property type="entry name" value="PENICILLIN-BINDING PROTEIN 2B"/>
    <property type="match status" value="1"/>
</dbReference>
<dbReference type="InterPro" id="IPR005311">
    <property type="entry name" value="PBP_dimer"/>
</dbReference>
<keyword evidence="6" id="KW-0808">Transferase</keyword>
<comment type="subcellular location">
    <subcellularLocation>
        <location evidence="1">Cell membrane</location>
        <topology evidence="1">Single-pass membrane protein</topology>
    </subcellularLocation>
</comment>
<dbReference type="Gene3D" id="3.30.70.2110">
    <property type="match status" value="1"/>
</dbReference>
<comment type="caution">
    <text evidence="6">The sequence shown here is derived from an EMBL/GenBank/DDBJ whole genome shotgun (WGS) entry which is preliminary data.</text>
</comment>
<dbReference type="EC" id="2.3.2.-" evidence="6"/>
<dbReference type="InterPro" id="IPR001460">
    <property type="entry name" value="PCN-bd_Tpept"/>
</dbReference>
<evidence type="ECO:0000256" key="1">
    <source>
        <dbReference type="ARBA" id="ARBA00004162"/>
    </source>
</evidence>
<evidence type="ECO:0000256" key="2">
    <source>
        <dbReference type="ARBA" id="ARBA00007171"/>
    </source>
</evidence>
<dbReference type="SMART" id="SM00740">
    <property type="entry name" value="PASTA"/>
    <property type="match status" value="2"/>
</dbReference>
<evidence type="ECO:0000313" key="6">
    <source>
        <dbReference type="EMBL" id="MBM7635644.1"/>
    </source>
</evidence>
<dbReference type="Gene3D" id="3.90.1310.10">
    <property type="entry name" value="Penicillin-binding protein 2a (Domain 2)"/>
    <property type="match status" value="1"/>
</dbReference>
<dbReference type="InterPro" id="IPR012338">
    <property type="entry name" value="Beta-lactam/transpept-like"/>
</dbReference>
<comment type="similarity">
    <text evidence="2">Belongs to the transpeptidase family.</text>
</comment>
<dbReference type="SUPFAM" id="SSF54184">
    <property type="entry name" value="Penicillin-binding protein 2x (pbp-2x), c-terminal domain"/>
    <property type="match status" value="2"/>
</dbReference>
<dbReference type="CDD" id="cd06576">
    <property type="entry name" value="PASTA_Pbp2x-like_1"/>
    <property type="match status" value="1"/>
</dbReference>
<dbReference type="Proteomes" id="UP000809081">
    <property type="component" value="Unassembled WGS sequence"/>
</dbReference>
<dbReference type="Gene3D" id="3.40.710.10">
    <property type="entry name" value="DD-peptidase/beta-lactamase superfamily"/>
    <property type="match status" value="1"/>
</dbReference>
<dbReference type="Pfam" id="PF03717">
    <property type="entry name" value="PBP_dimer"/>
    <property type="match status" value="1"/>
</dbReference>
<keyword evidence="6" id="KW-0012">Acyltransferase</keyword>
<keyword evidence="4" id="KW-1133">Transmembrane helix</keyword>
<dbReference type="InterPro" id="IPR050515">
    <property type="entry name" value="Beta-lactam/transpept"/>
</dbReference>
<dbReference type="CDD" id="cd06575">
    <property type="entry name" value="PASTA_Pbp2x-like_2"/>
    <property type="match status" value="1"/>
</dbReference>
<sequence>MMSYLKKIRTAFMNFVVKDRKSPADNRKHVGQNLMLLAVFIFFVFVINFAIIIGTDSKFGVNLSQGAKSVYSKTEVVPAKRGTIYDRNGNVIAEDSTTYSVYAVVDTSYVTSTGEKLFVQDSQYDTIAQIFNEQLGMEKDYVLKQLKTKNVYQVSFGTQGSGLSYSSMSNLKDALDKAKIKGVGFETSTSRMYPNGTFASQFIGLAQWQEQKDKTKIFTGTTGLESSLNSLLSGTDGTMTYEIDKNGNTLLGTGKVDKKAINGKDIYTTLDATLQTYLETQMDVFQGEANGVNASATVVNAKTGEILATTQRPTYNSDTQEGLSDLKDWSTLLYQSNYEPGSTMKVMLLAAAIDNGTFDPNATYSNVNGVQVSDVTINDWSLNDGSSTGQTMTYAQGFAYSSNVGMTLLEQAMGDSTWSNYLSLYRFGYPTRFGMNDETSGSISDNSVNTAQSSFGQGISVTQTQMLRAFTAISNNGTMLEPQFISQIVDTNNDSRRVASKEVVGHPVSKSAASQTRDYMVTVGTDPYFGTLYSKTNGGPIIQVGDYSVAVKSGTAQIAAEDGSGYITGKNQTLNSVVAMVPSDDPDFIMYVTVQQPENWSGTFFADVVNPVLEEAMLMKDSLTADSSANKQDISKTTSYKLSKIVGEAPGAVTEELRRNLVHPVLVGTGNEITKVSVKEGSNLAPNQQVLLLTDKLETLPDMYGWTKENVETFAKWTGKKITFKGSKSGTVTKQNVEAGTSMDNVSKITITIGD</sequence>
<organism evidence="6 7">
    <name type="scientific">Streptococcus saliviloxodontae</name>
    <dbReference type="NCBI Taxonomy" id="1349416"/>
    <lineage>
        <taxon>Bacteria</taxon>
        <taxon>Bacillati</taxon>
        <taxon>Bacillota</taxon>
        <taxon>Bacilli</taxon>
        <taxon>Lactobacillales</taxon>
        <taxon>Streptococcaceae</taxon>
        <taxon>Streptococcus</taxon>
    </lineage>
</organism>
<dbReference type="PROSITE" id="PS51178">
    <property type="entry name" value="PASTA"/>
    <property type="match status" value="1"/>
</dbReference>
<name>A0ABS2PJN6_9STRE</name>
<accession>A0ABS2PJN6</accession>
<dbReference type="GO" id="GO:0016746">
    <property type="term" value="F:acyltransferase activity"/>
    <property type="evidence" value="ECO:0007669"/>
    <property type="project" value="UniProtKB-KW"/>
</dbReference>
<feature type="domain" description="PASTA" evidence="5">
    <location>
        <begin position="696"/>
        <end position="755"/>
    </location>
</feature>
<keyword evidence="3 4" id="KW-0472">Membrane</keyword>
<dbReference type="EMBL" id="JAFBEI010000006">
    <property type="protein sequence ID" value="MBM7635644.1"/>
    <property type="molecule type" value="Genomic_DNA"/>
</dbReference>
<dbReference type="Pfam" id="PF03793">
    <property type="entry name" value="PASTA"/>
    <property type="match status" value="2"/>
</dbReference>
<dbReference type="InterPro" id="IPR005543">
    <property type="entry name" value="PASTA_dom"/>
</dbReference>
<reference evidence="6 7" key="1">
    <citation type="submission" date="2021-01" db="EMBL/GenBank/DDBJ databases">
        <title>Genomic Encyclopedia of Type Strains, Phase IV (KMG-IV): sequencing the most valuable type-strain genomes for metagenomic binning, comparative biology and taxonomic classification.</title>
        <authorList>
            <person name="Goeker M."/>
        </authorList>
    </citation>
    <scope>NUCLEOTIDE SEQUENCE [LARGE SCALE GENOMIC DNA]</scope>
    <source>
        <strain evidence="6 7">DSM 27513</strain>
    </source>
</reference>